<accession>A0ABT0LH63</accession>
<reference evidence="5 6" key="1">
    <citation type="submission" date="2022-01" db="EMBL/GenBank/DDBJ databases">
        <title>Whole genome-based taxonomy of the Shewanellaceae.</title>
        <authorList>
            <person name="Martin-Rodriguez A.J."/>
        </authorList>
    </citation>
    <scope>NUCLEOTIDE SEQUENCE [LARGE SCALE GENOMIC DNA]</scope>
    <source>
        <strain evidence="5 6">DSM 17177</strain>
    </source>
</reference>
<evidence type="ECO:0000256" key="3">
    <source>
        <dbReference type="ARBA" id="ARBA00022729"/>
    </source>
</evidence>
<comment type="function">
    <text evidence="1">May be involved in the biogenesis of curli organelles.</text>
</comment>
<dbReference type="EMBL" id="JAKIKS010000122">
    <property type="protein sequence ID" value="MCL1127010.1"/>
    <property type="molecule type" value="Genomic_DNA"/>
</dbReference>
<dbReference type="RefSeq" id="WP_248942419.1">
    <property type="nucleotide sequence ID" value="NZ_JAKIKS010000122.1"/>
</dbReference>
<gene>
    <name evidence="5" type="ORF">L2764_21665</name>
</gene>
<dbReference type="Proteomes" id="UP001203423">
    <property type="component" value="Unassembled WGS sequence"/>
</dbReference>
<evidence type="ECO:0000256" key="2">
    <source>
        <dbReference type="ARBA" id="ARBA00014031"/>
    </source>
</evidence>
<proteinExistence type="predicted"/>
<evidence type="ECO:0000256" key="4">
    <source>
        <dbReference type="SAM" id="SignalP"/>
    </source>
</evidence>
<organism evidence="5 6">
    <name type="scientific">Shewanella surugensis</name>
    <dbReference type="NCBI Taxonomy" id="212020"/>
    <lineage>
        <taxon>Bacteria</taxon>
        <taxon>Pseudomonadati</taxon>
        <taxon>Pseudomonadota</taxon>
        <taxon>Gammaproteobacteria</taxon>
        <taxon>Alteromonadales</taxon>
        <taxon>Shewanellaceae</taxon>
        <taxon>Shewanella</taxon>
    </lineage>
</organism>
<evidence type="ECO:0000313" key="6">
    <source>
        <dbReference type="Proteomes" id="UP001203423"/>
    </source>
</evidence>
<comment type="caution">
    <text evidence="5">The sequence shown here is derived from an EMBL/GenBank/DDBJ whole genome shotgun (WGS) entry which is preliminary data.</text>
</comment>
<sequence length="129" mass="13980">MNNRMLMIATALLSSTTLHATELVYNPLNPSFGGNALIGSYLLNKANAQNDHTEEASGDDFVTRFQESLERNMISEITRGVTNGDIESGTFTSGDYLIDIVSLGSDTVITITNVLDPTDVTIIRMSDFG</sequence>
<protein>
    <recommendedName>
        <fullName evidence="2">Curli production assembly/transport component CsgF</fullName>
    </recommendedName>
</protein>
<evidence type="ECO:0000313" key="5">
    <source>
        <dbReference type="EMBL" id="MCL1127010.1"/>
    </source>
</evidence>
<name>A0ABT0LH63_9GAMM</name>
<dbReference type="Pfam" id="PF10614">
    <property type="entry name" value="CsgF"/>
    <property type="match status" value="1"/>
</dbReference>
<feature type="chain" id="PRO_5045051731" description="Curli production assembly/transport component CsgF" evidence="4">
    <location>
        <begin position="21"/>
        <end position="129"/>
    </location>
</feature>
<dbReference type="InterPro" id="IPR018893">
    <property type="entry name" value="T8SS_CsgF"/>
</dbReference>
<keyword evidence="3 4" id="KW-0732">Signal</keyword>
<evidence type="ECO:0000256" key="1">
    <source>
        <dbReference type="ARBA" id="ARBA00003989"/>
    </source>
</evidence>
<keyword evidence="6" id="KW-1185">Reference proteome</keyword>
<feature type="signal peptide" evidence="4">
    <location>
        <begin position="1"/>
        <end position="20"/>
    </location>
</feature>